<dbReference type="EMBL" id="JBHSZI010000001">
    <property type="protein sequence ID" value="MFC7058605.1"/>
    <property type="molecule type" value="Genomic_DNA"/>
</dbReference>
<dbReference type="Proteomes" id="UP001596445">
    <property type="component" value="Unassembled WGS sequence"/>
</dbReference>
<sequence length="204" mass="22578">MISRHWLYFASFVLTGIALVGVGLLGVLDALSVLAGGVAASEEVVVLQMLSAAAEWLVAAVVLGLLAVVFLVATVVSVLRNTSLHRSDRLVTVVERLEDEYPILREFDAAERVEPTTEDRKQELRESYVEGEISDEEFERELDQLLEEDDSSRSKAYEFERQRRPGAFWSGNQFRLDGLLAPITQDGQYGGVPGPRPGSEESPR</sequence>
<evidence type="ECO:0000256" key="1">
    <source>
        <dbReference type="SAM" id="MobiDB-lite"/>
    </source>
</evidence>
<comment type="caution">
    <text evidence="3">The sequence shown here is derived from an EMBL/GenBank/DDBJ whole genome shotgun (WGS) entry which is preliminary data.</text>
</comment>
<feature type="transmembrane region" description="Helical" evidence="2">
    <location>
        <begin position="7"/>
        <end position="36"/>
    </location>
</feature>
<accession>A0ABD5W4W3</accession>
<organism evidence="3 4">
    <name type="scientific">Halovenus salina</name>
    <dbReference type="NCBI Taxonomy" id="1510225"/>
    <lineage>
        <taxon>Archaea</taxon>
        <taxon>Methanobacteriati</taxon>
        <taxon>Methanobacteriota</taxon>
        <taxon>Stenosarchaea group</taxon>
        <taxon>Halobacteria</taxon>
        <taxon>Halobacteriales</taxon>
        <taxon>Haloarculaceae</taxon>
        <taxon>Halovenus</taxon>
    </lineage>
</organism>
<protein>
    <submittedName>
        <fullName evidence="3">SHOCT domain-containing protein</fullName>
    </submittedName>
</protein>
<keyword evidence="2" id="KW-0472">Membrane</keyword>
<name>A0ABD5W4W3_9EURY</name>
<keyword evidence="2" id="KW-1133">Transmembrane helix</keyword>
<feature type="transmembrane region" description="Helical" evidence="2">
    <location>
        <begin position="56"/>
        <end position="79"/>
    </location>
</feature>
<feature type="region of interest" description="Disordered" evidence="1">
    <location>
        <begin position="182"/>
        <end position="204"/>
    </location>
</feature>
<evidence type="ECO:0000256" key="2">
    <source>
        <dbReference type="SAM" id="Phobius"/>
    </source>
</evidence>
<proteinExistence type="predicted"/>
<keyword evidence="4" id="KW-1185">Reference proteome</keyword>
<dbReference type="RefSeq" id="WP_382185527.1">
    <property type="nucleotide sequence ID" value="NZ_JBHSZI010000001.1"/>
</dbReference>
<evidence type="ECO:0000313" key="3">
    <source>
        <dbReference type="EMBL" id="MFC7058605.1"/>
    </source>
</evidence>
<dbReference type="AlphaFoldDB" id="A0ABD5W4W3"/>
<evidence type="ECO:0000313" key="4">
    <source>
        <dbReference type="Proteomes" id="UP001596445"/>
    </source>
</evidence>
<gene>
    <name evidence="3" type="ORF">ACFQQG_10980</name>
</gene>
<keyword evidence="2" id="KW-0812">Transmembrane</keyword>
<reference evidence="3 4" key="1">
    <citation type="journal article" date="2019" name="Int. J. Syst. Evol. Microbiol.">
        <title>The Global Catalogue of Microorganisms (GCM) 10K type strain sequencing project: providing services to taxonomists for standard genome sequencing and annotation.</title>
        <authorList>
            <consortium name="The Broad Institute Genomics Platform"/>
            <consortium name="The Broad Institute Genome Sequencing Center for Infectious Disease"/>
            <person name="Wu L."/>
            <person name="Ma J."/>
        </authorList>
    </citation>
    <scope>NUCLEOTIDE SEQUENCE [LARGE SCALE GENOMIC DNA]</scope>
    <source>
        <strain evidence="3 4">JCM 30072</strain>
    </source>
</reference>